<dbReference type="GO" id="GO:0022625">
    <property type="term" value="C:cytosolic large ribosomal subunit"/>
    <property type="evidence" value="ECO:0007669"/>
    <property type="project" value="TreeGrafter"/>
</dbReference>
<dbReference type="GO" id="GO:0003723">
    <property type="term" value="F:RNA binding"/>
    <property type="evidence" value="ECO:0007669"/>
    <property type="project" value="TreeGrafter"/>
</dbReference>
<dbReference type="PANTHER" id="PTHR10715">
    <property type="entry name" value="60S RIBOSOMAL PROTEIN L6"/>
    <property type="match status" value="1"/>
</dbReference>
<reference evidence="4" key="1">
    <citation type="submission" date="2012-07" db="EMBL/GenBank/DDBJ databases">
        <title>Genome of the Chinese tree shrew, a rising model animal genetically related to primates.</title>
        <authorList>
            <person name="Zhang G."/>
            <person name="Fan Y."/>
            <person name="Yao Y."/>
            <person name="Huang Z."/>
        </authorList>
    </citation>
    <scope>NUCLEOTIDE SEQUENCE [LARGE SCALE GENOMIC DNA]</scope>
</reference>
<keyword evidence="3" id="KW-0687">Ribonucleoprotein</keyword>
<dbReference type="STRING" id="246437.L9L2L1"/>
<evidence type="ECO:0000313" key="4">
    <source>
        <dbReference type="Proteomes" id="UP000011518"/>
    </source>
</evidence>
<reference evidence="4" key="2">
    <citation type="journal article" date="2013" name="Nat. Commun.">
        <title>Genome of the Chinese tree shrew.</title>
        <authorList>
            <person name="Fan Y."/>
            <person name="Huang Z.Y."/>
            <person name="Cao C.C."/>
            <person name="Chen C.S."/>
            <person name="Chen Y.X."/>
            <person name="Fan D.D."/>
            <person name="He J."/>
            <person name="Hou H.L."/>
            <person name="Hu L."/>
            <person name="Hu X.T."/>
            <person name="Jiang X.T."/>
            <person name="Lai R."/>
            <person name="Lang Y.S."/>
            <person name="Liang B."/>
            <person name="Liao S.G."/>
            <person name="Mu D."/>
            <person name="Ma Y.Y."/>
            <person name="Niu Y.Y."/>
            <person name="Sun X.Q."/>
            <person name="Xia J.Q."/>
            <person name="Xiao J."/>
            <person name="Xiong Z.Q."/>
            <person name="Xu L."/>
            <person name="Yang L."/>
            <person name="Zhang Y."/>
            <person name="Zhao W."/>
            <person name="Zhao X.D."/>
            <person name="Zheng Y.T."/>
            <person name="Zhou J.M."/>
            <person name="Zhu Y.B."/>
            <person name="Zhang G.J."/>
            <person name="Wang J."/>
            <person name="Yao Y.G."/>
        </authorList>
    </citation>
    <scope>NUCLEOTIDE SEQUENCE [LARGE SCALE GENOMIC DNA]</scope>
</reference>
<protein>
    <submittedName>
        <fullName evidence="3">60S ribosomal protein L6</fullName>
    </submittedName>
</protein>
<comment type="function">
    <text evidence="1">Component of the large ribosomal subunit. The ribosome is a large ribonucleoprotein complex responsible for the synthesis of proteins in the cell.</text>
</comment>
<evidence type="ECO:0000313" key="3">
    <source>
        <dbReference type="EMBL" id="ELW67622.1"/>
    </source>
</evidence>
<dbReference type="Pfam" id="PF03868">
    <property type="entry name" value="Ribosomal_L6e_N"/>
    <property type="match status" value="1"/>
</dbReference>
<proteinExistence type="predicted"/>
<dbReference type="GO" id="GO:0002181">
    <property type="term" value="P:cytoplasmic translation"/>
    <property type="evidence" value="ECO:0007669"/>
    <property type="project" value="TreeGrafter"/>
</dbReference>
<name>L9L2L1_TUPCH</name>
<accession>L9L2L1</accession>
<dbReference type="Proteomes" id="UP000011518">
    <property type="component" value="Unassembled WGS sequence"/>
</dbReference>
<dbReference type="Pfam" id="PF01159">
    <property type="entry name" value="Ribosomal_L6e"/>
    <property type="match status" value="1"/>
</dbReference>
<keyword evidence="3" id="KW-0689">Ribosomal protein</keyword>
<dbReference type="AlphaFoldDB" id="L9L2L1"/>
<gene>
    <name evidence="3" type="ORF">TREES_T100018459</name>
</gene>
<keyword evidence="4" id="KW-1185">Reference proteome</keyword>
<dbReference type="InterPro" id="IPR000915">
    <property type="entry name" value="60S_ribosomal_eL6"/>
</dbReference>
<sequence>MQYSLISWRSAESELEIRQRCECGEGYSRKAIYKRKYSASKSRKEKKVLATVTKPVGGDKHGGIQMAKLHKMPRTFQKFVIATSMKIDTSNVKIPKHLTNAYFKKKKLQKPRHQEGEIFNTEKEKYEITEKHKVECGHGAWKQASLLRPRNSGQGGWGPGSGPVGCVPPWASGLHLVEQRQCQVIEGMQ</sequence>
<feature type="domain" description="Large ribosomal subunit protein uL6 N-terminal" evidence="2">
    <location>
        <begin position="25"/>
        <end position="55"/>
    </location>
</feature>
<organism evidence="3 4">
    <name type="scientific">Tupaia chinensis</name>
    <name type="common">Chinese tree shrew</name>
    <name type="synonym">Tupaia belangeri chinensis</name>
    <dbReference type="NCBI Taxonomy" id="246437"/>
    <lineage>
        <taxon>Eukaryota</taxon>
        <taxon>Metazoa</taxon>
        <taxon>Chordata</taxon>
        <taxon>Craniata</taxon>
        <taxon>Vertebrata</taxon>
        <taxon>Euteleostomi</taxon>
        <taxon>Mammalia</taxon>
        <taxon>Eutheria</taxon>
        <taxon>Euarchontoglires</taxon>
        <taxon>Scandentia</taxon>
        <taxon>Tupaiidae</taxon>
        <taxon>Tupaia</taxon>
    </lineage>
</organism>
<dbReference type="InterPro" id="IPR005568">
    <property type="entry name" value="Ribosomal_uL6_N"/>
</dbReference>
<evidence type="ECO:0000256" key="1">
    <source>
        <dbReference type="ARBA" id="ARBA00034092"/>
    </source>
</evidence>
<dbReference type="GO" id="GO:0003735">
    <property type="term" value="F:structural constituent of ribosome"/>
    <property type="evidence" value="ECO:0007669"/>
    <property type="project" value="InterPro"/>
</dbReference>
<dbReference type="GO" id="GO:0000027">
    <property type="term" value="P:ribosomal large subunit assembly"/>
    <property type="evidence" value="ECO:0007669"/>
    <property type="project" value="TreeGrafter"/>
</dbReference>
<evidence type="ECO:0000259" key="2">
    <source>
        <dbReference type="Pfam" id="PF03868"/>
    </source>
</evidence>
<dbReference type="PANTHER" id="PTHR10715:SF7">
    <property type="entry name" value="LARGE RIBOSOMAL SUBUNIT PROTEIN EL6"/>
    <property type="match status" value="1"/>
</dbReference>
<dbReference type="InParanoid" id="L9L2L1"/>
<dbReference type="EMBL" id="KB320604">
    <property type="protein sequence ID" value="ELW67622.1"/>
    <property type="molecule type" value="Genomic_DNA"/>
</dbReference>